<dbReference type="InterPro" id="IPR023168">
    <property type="entry name" value="GatB_Yqey_C_2"/>
</dbReference>
<dbReference type="RefSeq" id="WP_098007384.1">
    <property type="nucleotide sequence ID" value="NZ_NVMX01000293.1"/>
</dbReference>
<name>A0A9X6SRW8_BACCE</name>
<accession>A0A9X6SRW8</accession>
<dbReference type="Gene3D" id="1.10.1510.10">
    <property type="entry name" value="Uncharacterised protein YqeY/AIM41 PF09424, N-terminal domain"/>
    <property type="match status" value="1"/>
</dbReference>
<dbReference type="PANTHER" id="PTHR28055">
    <property type="entry name" value="ALTERED INHERITANCE OF MITOCHONDRIA PROTEIN 41, MITOCHONDRIAL"/>
    <property type="match status" value="1"/>
</dbReference>
<evidence type="ECO:0000313" key="1">
    <source>
        <dbReference type="EMBL" id="PDZ94004.1"/>
    </source>
</evidence>
<gene>
    <name evidence="1" type="ORF">CON36_36115</name>
</gene>
<dbReference type="GO" id="GO:0016884">
    <property type="term" value="F:carbon-nitrogen ligase activity, with glutamine as amido-N-donor"/>
    <property type="evidence" value="ECO:0007669"/>
    <property type="project" value="InterPro"/>
</dbReference>
<dbReference type="InterPro" id="IPR042184">
    <property type="entry name" value="YqeY/Aim41_N"/>
</dbReference>
<dbReference type="Proteomes" id="UP000219922">
    <property type="component" value="Unassembled WGS sequence"/>
</dbReference>
<proteinExistence type="predicted"/>
<protein>
    <submittedName>
        <fullName evidence="1">Glutamyl-tRNA amidotransferase</fullName>
    </submittedName>
</protein>
<dbReference type="PANTHER" id="PTHR28055:SF1">
    <property type="entry name" value="ALTERED INHERITANCE OF MITOCHONDRIA PROTEIN 41, MITOCHONDRIAL"/>
    <property type="match status" value="1"/>
</dbReference>
<evidence type="ECO:0000313" key="2">
    <source>
        <dbReference type="Proteomes" id="UP000219922"/>
    </source>
</evidence>
<dbReference type="Pfam" id="PF09424">
    <property type="entry name" value="YqeY"/>
    <property type="match status" value="1"/>
</dbReference>
<dbReference type="InterPro" id="IPR003789">
    <property type="entry name" value="Asn/Gln_tRNA_amidoTrase-B-like"/>
</dbReference>
<sequence>MSKLKEQLMNDLKQAMKEKDTVKKNVIILIRAGISNSEKENKRELTKEEEIAIVRKELKQTKEALQIAEKANRQDIVESEKLKIAVIELYLPAQLSEEEVHDILIKLNVAKTAKMKDVMQLMQTEVAGRADGSLVSRIVKEYLS</sequence>
<dbReference type="AlphaFoldDB" id="A0A9X6SRW8"/>
<comment type="caution">
    <text evidence="1">The sequence shown here is derived from an EMBL/GenBank/DDBJ whole genome shotgun (WGS) entry which is preliminary data.</text>
</comment>
<dbReference type="SUPFAM" id="SSF89095">
    <property type="entry name" value="GatB/YqeY motif"/>
    <property type="match status" value="1"/>
</dbReference>
<dbReference type="Gene3D" id="1.10.10.410">
    <property type="match status" value="1"/>
</dbReference>
<organism evidence="1 2">
    <name type="scientific">Bacillus cereus</name>
    <dbReference type="NCBI Taxonomy" id="1396"/>
    <lineage>
        <taxon>Bacteria</taxon>
        <taxon>Bacillati</taxon>
        <taxon>Bacillota</taxon>
        <taxon>Bacilli</taxon>
        <taxon>Bacillales</taxon>
        <taxon>Bacillaceae</taxon>
        <taxon>Bacillus</taxon>
        <taxon>Bacillus cereus group</taxon>
    </lineage>
</organism>
<reference evidence="1 2" key="1">
    <citation type="submission" date="2017-09" db="EMBL/GenBank/DDBJ databases">
        <title>Large-scale bioinformatics analysis of Bacillus genomes uncovers conserved roles of natural products in bacterial physiology.</title>
        <authorList>
            <consortium name="Agbiome Team Llc"/>
            <person name="Bleich R.M."/>
            <person name="Grubbs K.J."/>
            <person name="Santa Maria K.C."/>
            <person name="Allen S.E."/>
            <person name="Farag S."/>
            <person name="Shank E.A."/>
            <person name="Bowers A."/>
        </authorList>
    </citation>
    <scope>NUCLEOTIDE SEQUENCE [LARGE SCALE GENOMIC DNA]</scope>
    <source>
        <strain evidence="1 2">AFS092789</strain>
    </source>
</reference>
<dbReference type="EMBL" id="NVMX01000293">
    <property type="protein sequence ID" value="PDZ94004.1"/>
    <property type="molecule type" value="Genomic_DNA"/>
</dbReference>
<dbReference type="InterPro" id="IPR019004">
    <property type="entry name" value="YqeY/Aim41"/>
</dbReference>